<reference evidence="15 16" key="1">
    <citation type="submission" date="2019-07" db="EMBL/GenBank/DDBJ databases">
        <title>Whole genome shotgun sequence of Methylobacterium haplocladii NBRC 107714.</title>
        <authorList>
            <person name="Hosoyama A."/>
            <person name="Uohara A."/>
            <person name="Ohji S."/>
            <person name="Ichikawa N."/>
        </authorList>
    </citation>
    <scope>NUCLEOTIDE SEQUENCE [LARGE SCALE GENOMIC DNA]</scope>
    <source>
        <strain evidence="15 16">NBRC 107714</strain>
    </source>
</reference>
<keyword evidence="8" id="KW-0479">Metal-binding</keyword>
<sequence length="242" mass="27193">MTIHTDVRDGEPHPLREVKAETPEVMYVPRYSGLQRVNHWVTAILFTLLALSGLAMFTPYLFSLTGLFGGGAATRAIHPWFGVALAISFALLFLKFWRLNIPNKDDVAWSMKIGDVVTNREDRLPELGKYNAGQKGVFWGQTVLIGVMFVSGLIIWEQYFYEYTTIETQRWALLAHSLAAIGAIAIILVHIYAGIWVRGTGRAMMRGTVTGGWAYRHHRKWLRQITGDKPAAGAKPVEKRGH</sequence>
<evidence type="ECO:0000256" key="3">
    <source>
        <dbReference type="ARBA" id="ARBA00010747"/>
    </source>
</evidence>
<dbReference type="PANTHER" id="PTHR30074:SF5">
    <property type="entry name" value="FORMATE DEHYDROGENASE, NITRATE-INDUCIBLE, CYTOCHROME B556(FDN) SUBUNIT"/>
    <property type="match status" value="1"/>
</dbReference>
<evidence type="ECO:0000313" key="15">
    <source>
        <dbReference type="EMBL" id="GEP01259.1"/>
    </source>
</evidence>
<comment type="cofactor">
    <cofactor evidence="1">
        <name>heme</name>
        <dbReference type="ChEBI" id="CHEBI:30413"/>
    </cofactor>
</comment>
<organism evidence="15 16">
    <name type="scientific">Methylobacterium haplocladii</name>
    <dbReference type="NCBI Taxonomy" id="1176176"/>
    <lineage>
        <taxon>Bacteria</taxon>
        <taxon>Pseudomonadati</taxon>
        <taxon>Pseudomonadota</taxon>
        <taxon>Alphaproteobacteria</taxon>
        <taxon>Hyphomicrobiales</taxon>
        <taxon>Methylobacteriaceae</taxon>
        <taxon>Methylobacterium</taxon>
    </lineage>
</organism>
<keyword evidence="12 13" id="KW-0472">Membrane</keyword>
<keyword evidence="6" id="KW-0349">Heme</keyword>
<proteinExistence type="inferred from homology"/>
<feature type="transmembrane region" description="Helical" evidence="13">
    <location>
        <begin position="40"/>
        <end position="62"/>
    </location>
</feature>
<dbReference type="Pfam" id="PF01292">
    <property type="entry name" value="Ni_hydr_CYTB"/>
    <property type="match status" value="1"/>
</dbReference>
<comment type="caution">
    <text evidence="15">The sequence shown here is derived from an EMBL/GenBank/DDBJ whole genome shotgun (WGS) entry which is preliminary data.</text>
</comment>
<dbReference type="RefSeq" id="WP_147081382.1">
    <property type="nucleotide sequence ID" value="NZ_BJZT01000040.1"/>
</dbReference>
<dbReference type="FunFam" id="1.20.950.20:FF:000002">
    <property type="entry name" value="Formate dehydrogenase cytochrome b556 subunit"/>
    <property type="match status" value="1"/>
</dbReference>
<gene>
    <name evidence="15" type="primary">fdoI</name>
    <name evidence="15" type="ORF">MHA02_36460</name>
</gene>
<evidence type="ECO:0000256" key="12">
    <source>
        <dbReference type="ARBA" id="ARBA00023136"/>
    </source>
</evidence>
<evidence type="ECO:0000256" key="2">
    <source>
        <dbReference type="ARBA" id="ARBA00004651"/>
    </source>
</evidence>
<comment type="subcellular location">
    <subcellularLocation>
        <location evidence="2">Cell membrane</location>
        <topology evidence="2">Multi-pass membrane protein</topology>
    </subcellularLocation>
</comment>
<evidence type="ECO:0000313" key="16">
    <source>
        <dbReference type="Proteomes" id="UP000321258"/>
    </source>
</evidence>
<keyword evidence="9" id="KW-0249">Electron transport</keyword>
<dbReference type="InterPro" id="IPR051817">
    <property type="entry name" value="FDH_cytochrome_b556_subunit"/>
</dbReference>
<dbReference type="OrthoDB" id="9790598at2"/>
<dbReference type="AlphaFoldDB" id="A0A512IUE5"/>
<feature type="transmembrane region" description="Helical" evidence="13">
    <location>
        <begin position="137"/>
        <end position="156"/>
    </location>
</feature>
<feature type="domain" description="Cytochrome b561 bacterial/Ni-hydrogenase" evidence="14">
    <location>
        <begin position="30"/>
        <end position="204"/>
    </location>
</feature>
<dbReference type="InterPro" id="IPR011577">
    <property type="entry name" value="Cyt_b561_bac/Ni-Hgenase"/>
</dbReference>
<dbReference type="GO" id="GO:0009326">
    <property type="term" value="C:formate dehydrogenase complex"/>
    <property type="evidence" value="ECO:0007669"/>
    <property type="project" value="InterPro"/>
</dbReference>
<evidence type="ECO:0000256" key="9">
    <source>
        <dbReference type="ARBA" id="ARBA00022982"/>
    </source>
</evidence>
<name>A0A512IUE5_9HYPH</name>
<keyword evidence="10 13" id="KW-1133">Transmembrane helix</keyword>
<keyword evidence="16" id="KW-1185">Reference proteome</keyword>
<keyword evidence="11" id="KW-0408">Iron</keyword>
<keyword evidence="5" id="KW-1003">Cell membrane</keyword>
<evidence type="ECO:0000256" key="8">
    <source>
        <dbReference type="ARBA" id="ARBA00022723"/>
    </source>
</evidence>
<dbReference type="EMBL" id="BJZT01000040">
    <property type="protein sequence ID" value="GEP01259.1"/>
    <property type="molecule type" value="Genomic_DNA"/>
</dbReference>
<evidence type="ECO:0000256" key="1">
    <source>
        <dbReference type="ARBA" id="ARBA00001971"/>
    </source>
</evidence>
<accession>A0A512IUE5</accession>
<dbReference type="Gene3D" id="1.20.950.20">
    <property type="entry name" value="Transmembrane di-heme cytochromes, Chain C"/>
    <property type="match status" value="1"/>
</dbReference>
<comment type="similarity">
    <text evidence="3">Belongs to the formate dehydrogenase gamma subunit family.</text>
</comment>
<dbReference type="InterPro" id="IPR006471">
    <property type="entry name" value="Formate_DH_gsu"/>
</dbReference>
<dbReference type="GO" id="GO:0009055">
    <property type="term" value="F:electron transfer activity"/>
    <property type="evidence" value="ECO:0007669"/>
    <property type="project" value="InterPro"/>
</dbReference>
<dbReference type="GO" id="GO:0005886">
    <property type="term" value="C:plasma membrane"/>
    <property type="evidence" value="ECO:0007669"/>
    <property type="project" value="UniProtKB-SubCell"/>
</dbReference>
<dbReference type="GO" id="GO:0046872">
    <property type="term" value="F:metal ion binding"/>
    <property type="evidence" value="ECO:0007669"/>
    <property type="project" value="UniProtKB-KW"/>
</dbReference>
<dbReference type="GO" id="GO:0009061">
    <property type="term" value="P:anaerobic respiration"/>
    <property type="evidence" value="ECO:0007669"/>
    <property type="project" value="TreeGrafter"/>
</dbReference>
<dbReference type="InterPro" id="IPR016174">
    <property type="entry name" value="Di-haem_cyt_TM"/>
</dbReference>
<dbReference type="GO" id="GO:0036397">
    <property type="term" value="F:formate dehydrogenase (quinone) activity"/>
    <property type="evidence" value="ECO:0007669"/>
    <property type="project" value="TreeGrafter"/>
</dbReference>
<evidence type="ECO:0000256" key="10">
    <source>
        <dbReference type="ARBA" id="ARBA00022989"/>
    </source>
</evidence>
<keyword evidence="7 13" id="KW-0812">Transmembrane</keyword>
<evidence type="ECO:0000256" key="6">
    <source>
        <dbReference type="ARBA" id="ARBA00022617"/>
    </source>
</evidence>
<dbReference type="GO" id="GO:0015944">
    <property type="term" value="P:formate oxidation"/>
    <property type="evidence" value="ECO:0007669"/>
    <property type="project" value="UniProtKB-ARBA"/>
</dbReference>
<dbReference type="PANTHER" id="PTHR30074">
    <property type="entry name" value="FORMATE DEHYDROGENASE, NITRATE-INDUCIBLE, CYTOCHROME B556 FDN SUBUNIT"/>
    <property type="match status" value="1"/>
</dbReference>
<evidence type="ECO:0000256" key="5">
    <source>
        <dbReference type="ARBA" id="ARBA00022475"/>
    </source>
</evidence>
<dbReference type="SUPFAM" id="SSF81342">
    <property type="entry name" value="Transmembrane di-heme cytochromes"/>
    <property type="match status" value="1"/>
</dbReference>
<feature type="transmembrane region" description="Helical" evidence="13">
    <location>
        <begin position="77"/>
        <end position="94"/>
    </location>
</feature>
<dbReference type="GO" id="GO:0022904">
    <property type="term" value="P:respiratory electron transport chain"/>
    <property type="evidence" value="ECO:0007669"/>
    <property type="project" value="InterPro"/>
</dbReference>
<dbReference type="GO" id="GO:0008863">
    <property type="term" value="F:formate dehydrogenase (NAD+) activity"/>
    <property type="evidence" value="ECO:0007669"/>
    <property type="project" value="InterPro"/>
</dbReference>
<evidence type="ECO:0000256" key="7">
    <source>
        <dbReference type="ARBA" id="ARBA00022692"/>
    </source>
</evidence>
<evidence type="ECO:0000256" key="4">
    <source>
        <dbReference type="ARBA" id="ARBA00022448"/>
    </source>
</evidence>
<feature type="transmembrane region" description="Helical" evidence="13">
    <location>
        <begin position="176"/>
        <end position="197"/>
    </location>
</feature>
<evidence type="ECO:0000256" key="11">
    <source>
        <dbReference type="ARBA" id="ARBA00023004"/>
    </source>
</evidence>
<dbReference type="NCBIfam" id="TIGR01583">
    <property type="entry name" value="formate-DH-gamm"/>
    <property type="match status" value="1"/>
</dbReference>
<evidence type="ECO:0000256" key="13">
    <source>
        <dbReference type="SAM" id="Phobius"/>
    </source>
</evidence>
<keyword evidence="4" id="KW-0813">Transport</keyword>
<evidence type="ECO:0000259" key="14">
    <source>
        <dbReference type="Pfam" id="PF01292"/>
    </source>
</evidence>
<protein>
    <submittedName>
        <fullName evidence="15">Formate dehydrogenase subunit gamma</fullName>
    </submittedName>
</protein>
<dbReference type="Proteomes" id="UP000321258">
    <property type="component" value="Unassembled WGS sequence"/>
</dbReference>